<dbReference type="PRINTS" id="PR00418">
    <property type="entry name" value="TPI2FAMILY"/>
</dbReference>
<evidence type="ECO:0000259" key="5">
    <source>
        <dbReference type="PROSITE" id="PS50880"/>
    </source>
</evidence>
<reference evidence="6 7" key="1">
    <citation type="submission" date="2019-02" db="EMBL/GenBank/DDBJ databases">
        <title>Deep-cultivation of Planctomycetes and their phenomic and genomic characterization uncovers novel biology.</title>
        <authorList>
            <person name="Wiegand S."/>
            <person name="Jogler M."/>
            <person name="Boedeker C."/>
            <person name="Pinto D."/>
            <person name="Vollmers J."/>
            <person name="Rivas-Marin E."/>
            <person name="Kohn T."/>
            <person name="Peeters S.H."/>
            <person name="Heuer A."/>
            <person name="Rast P."/>
            <person name="Oberbeckmann S."/>
            <person name="Bunk B."/>
            <person name="Jeske O."/>
            <person name="Meyerdierks A."/>
            <person name="Storesund J.E."/>
            <person name="Kallscheuer N."/>
            <person name="Luecker S."/>
            <person name="Lage O.M."/>
            <person name="Pohl T."/>
            <person name="Merkel B.J."/>
            <person name="Hornburger P."/>
            <person name="Mueller R.-W."/>
            <person name="Bruemmer F."/>
            <person name="Labrenz M."/>
            <person name="Spormann A.M."/>
            <person name="Op Den Camp H."/>
            <person name="Overmann J."/>
            <person name="Amann R."/>
            <person name="Jetten M.S.M."/>
            <person name="Mascher T."/>
            <person name="Medema M.H."/>
            <person name="Devos D.P."/>
            <person name="Kaster A.-K."/>
            <person name="Ovreas L."/>
            <person name="Rohde M."/>
            <person name="Galperin M.Y."/>
            <person name="Jogler C."/>
        </authorList>
    </citation>
    <scope>NUCLEOTIDE SEQUENCE [LARGE SCALE GENOMIC DNA]</scope>
    <source>
        <strain evidence="6 7">Pla22</strain>
    </source>
</reference>
<sequence>MFPRLPIKLHDCYQHGVGTEAEIFIVEGDSASKAAVRARSPRTQAVLPMQGKPLNAWKASRSAVAKNELYLALIDALGAGWGETFNLASLRYERVTLLFDPDADGIHCGALALMFFYRWMRPALQAGRIGVVRPPVYEIASLDRSEVLHAYSEDHYQKIKAALDEKNAKYHTQKYRGLASMNESALVATCIDPATRNRSVCDCKDAEAAIRVFGGQLPK</sequence>
<dbReference type="AlphaFoldDB" id="A0A5C5WFZ6"/>
<proteinExistence type="predicted"/>
<name>A0A5C5WFZ6_9BACT</name>
<dbReference type="GO" id="GO:0006265">
    <property type="term" value="P:DNA topological change"/>
    <property type="evidence" value="ECO:0007669"/>
    <property type="project" value="InterPro"/>
</dbReference>
<keyword evidence="4 6" id="KW-0413">Isomerase</keyword>
<protein>
    <recommendedName>
        <fullName evidence="2">DNA topoisomerase (ATP-hydrolyzing)</fullName>
        <ecNumber evidence="2">5.6.2.2</ecNumber>
    </recommendedName>
</protein>
<accession>A0A5C5WFZ6</accession>
<evidence type="ECO:0000313" key="6">
    <source>
        <dbReference type="EMBL" id="TWT49570.1"/>
    </source>
</evidence>
<dbReference type="PANTHER" id="PTHR45866">
    <property type="entry name" value="DNA GYRASE/TOPOISOMERASE SUBUNIT B"/>
    <property type="match status" value="1"/>
</dbReference>
<comment type="catalytic activity">
    <reaction evidence="1">
        <text>ATP-dependent breakage, passage and rejoining of double-stranded DNA.</text>
        <dbReference type="EC" id="5.6.2.2"/>
    </reaction>
</comment>
<evidence type="ECO:0000256" key="3">
    <source>
        <dbReference type="ARBA" id="ARBA00023029"/>
    </source>
</evidence>
<dbReference type="Proteomes" id="UP000316598">
    <property type="component" value="Unassembled WGS sequence"/>
</dbReference>
<comment type="caution">
    <text evidence="6">The sequence shown here is derived from an EMBL/GenBank/DDBJ whole genome shotgun (WGS) entry which is preliminary data.</text>
</comment>
<gene>
    <name evidence="6" type="primary">gyrBR</name>
    <name evidence="6" type="ORF">Pla22_47670</name>
</gene>
<dbReference type="GO" id="GO:0003677">
    <property type="term" value="F:DNA binding"/>
    <property type="evidence" value="ECO:0007669"/>
    <property type="project" value="InterPro"/>
</dbReference>
<dbReference type="PANTHER" id="PTHR45866:SF2">
    <property type="entry name" value="DNA TOPOISOMERASE (ATP-HYDROLYZING)"/>
    <property type="match status" value="1"/>
</dbReference>
<dbReference type="EMBL" id="SJPI01000003">
    <property type="protein sequence ID" value="TWT49570.1"/>
    <property type="molecule type" value="Genomic_DNA"/>
</dbReference>
<dbReference type="PROSITE" id="PS50880">
    <property type="entry name" value="TOPRIM"/>
    <property type="match status" value="1"/>
</dbReference>
<evidence type="ECO:0000256" key="4">
    <source>
        <dbReference type="ARBA" id="ARBA00023235"/>
    </source>
</evidence>
<dbReference type="InterPro" id="IPR006171">
    <property type="entry name" value="TOPRIM_dom"/>
</dbReference>
<evidence type="ECO:0000256" key="2">
    <source>
        <dbReference type="ARBA" id="ARBA00012895"/>
    </source>
</evidence>
<evidence type="ECO:0000256" key="1">
    <source>
        <dbReference type="ARBA" id="ARBA00000185"/>
    </source>
</evidence>
<dbReference type="Pfam" id="PF01751">
    <property type="entry name" value="Toprim"/>
    <property type="match status" value="1"/>
</dbReference>
<dbReference type="InterPro" id="IPR013759">
    <property type="entry name" value="Topo_IIA_B_C"/>
</dbReference>
<dbReference type="SUPFAM" id="SSF56719">
    <property type="entry name" value="Type II DNA topoisomerase"/>
    <property type="match status" value="1"/>
</dbReference>
<organism evidence="6 7">
    <name type="scientific">Rubripirellula amarantea</name>
    <dbReference type="NCBI Taxonomy" id="2527999"/>
    <lineage>
        <taxon>Bacteria</taxon>
        <taxon>Pseudomonadati</taxon>
        <taxon>Planctomycetota</taxon>
        <taxon>Planctomycetia</taxon>
        <taxon>Pirellulales</taxon>
        <taxon>Pirellulaceae</taxon>
        <taxon>Rubripirellula</taxon>
    </lineage>
</organism>
<dbReference type="GO" id="GO:0005524">
    <property type="term" value="F:ATP binding"/>
    <property type="evidence" value="ECO:0007669"/>
    <property type="project" value="InterPro"/>
</dbReference>
<dbReference type="OrthoDB" id="6020049at2"/>
<dbReference type="RefSeq" id="WP_146517057.1">
    <property type="nucleotide sequence ID" value="NZ_SJPI01000003.1"/>
</dbReference>
<dbReference type="InterPro" id="IPR013760">
    <property type="entry name" value="Topo_IIA-like_dom_sf"/>
</dbReference>
<feature type="domain" description="Toprim" evidence="5">
    <location>
        <begin position="21"/>
        <end position="135"/>
    </location>
</feature>
<dbReference type="EC" id="5.6.2.2" evidence="2"/>
<dbReference type="Gene3D" id="3.40.50.670">
    <property type="match status" value="1"/>
</dbReference>
<dbReference type="GO" id="GO:0003918">
    <property type="term" value="F:DNA topoisomerase type II (double strand cut, ATP-hydrolyzing) activity"/>
    <property type="evidence" value="ECO:0007669"/>
    <property type="project" value="UniProtKB-EC"/>
</dbReference>
<evidence type="ECO:0000313" key="7">
    <source>
        <dbReference type="Proteomes" id="UP000316598"/>
    </source>
</evidence>
<keyword evidence="3" id="KW-0799">Topoisomerase</keyword>
<keyword evidence="7" id="KW-1185">Reference proteome</keyword>